<evidence type="ECO:0000313" key="9">
    <source>
        <dbReference type="EMBL" id="KAF1013176.1"/>
    </source>
</evidence>
<feature type="transmembrane region" description="Helical" evidence="8">
    <location>
        <begin position="89"/>
        <end position="109"/>
    </location>
</feature>
<feature type="transmembrane region" description="Helical" evidence="8">
    <location>
        <begin position="246"/>
        <end position="264"/>
    </location>
</feature>
<evidence type="ECO:0000256" key="3">
    <source>
        <dbReference type="ARBA" id="ARBA00022448"/>
    </source>
</evidence>
<evidence type="ECO:0000256" key="2">
    <source>
        <dbReference type="ARBA" id="ARBA00009142"/>
    </source>
</evidence>
<evidence type="ECO:0000313" key="10">
    <source>
        <dbReference type="Proteomes" id="UP000487117"/>
    </source>
</evidence>
<dbReference type="InterPro" id="IPR052017">
    <property type="entry name" value="TSUP"/>
</dbReference>
<dbReference type="InterPro" id="IPR002781">
    <property type="entry name" value="TM_pro_TauE-like"/>
</dbReference>
<dbReference type="Proteomes" id="UP000487117">
    <property type="component" value="Unassembled WGS sequence"/>
</dbReference>
<evidence type="ECO:0000256" key="1">
    <source>
        <dbReference type="ARBA" id="ARBA00004651"/>
    </source>
</evidence>
<evidence type="ECO:0000256" key="7">
    <source>
        <dbReference type="ARBA" id="ARBA00023136"/>
    </source>
</evidence>
<gene>
    <name evidence="9" type="primary">yfcA</name>
    <name evidence="9" type="ORF">GAK31_03325</name>
</gene>
<evidence type="ECO:0000256" key="6">
    <source>
        <dbReference type="ARBA" id="ARBA00022989"/>
    </source>
</evidence>
<dbReference type="PANTHER" id="PTHR30269">
    <property type="entry name" value="TRANSMEMBRANE PROTEIN YFCA"/>
    <property type="match status" value="1"/>
</dbReference>
<reference evidence="10" key="1">
    <citation type="journal article" date="2020" name="MBio">
        <title>Horizontal gene transfer to a defensive symbiont with a reduced genome amongst a multipartite beetle microbiome.</title>
        <authorList>
            <person name="Waterworth S.C."/>
            <person name="Florez L.V."/>
            <person name="Rees E.R."/>
            <person name="Hertweck C."/>
            <person name="Kaltenpoth M."/>
            <person name="Kwan J.C."/>
        </authorList>
    </citation>
    <scope>NUCLEOTIDE SEQUENCE [LARGE SCALE GENOMIC DNA]</scope>
</reference>
<evidence type="ECO:0000256" key="5">
    <source>
        <dbReference type="ARBA" id="ARBA00022692"/>
    </source>
</evidence>
<evidence type="ECO:0000256" key="4">
    <source>
        <dbReference type="ARBA" id="ARBA00022475"/>
    </source>
</evidence>
<keyword evidence="5 8" id="KW-0812">Transmembrane</keyword>
<name>A0A7V8JK90_STEMA</name>
<feature type="transmembrane region" description="Helical" evidence="8">
    <location>
        <begin position="153"/>
        <end position="181"/>
    </location>
</feature>
<proteinExistence type="inferred from homology"/>
<organism evidence="9 10">
    <name type="scientific">Stenotrophomonas maltophilia</name>
    <name type="common">Pseudomonas maltophilia</name>
    <name type="synonym">Xanthomonas maltophilia</name>
    <dbReference type="NCBI Taxonomy" id="40324"/>
    <lineage>
        <taxon>Bacteria</taxon>
        <taxon>Pseudomonadati</taxon>
        <taxon>Pseudomonadota</taxon>
        <taxon>Gammaproteobacteria</taxon>
        <taxon>Lysobacterales</taxon>
        <taxon>Lysobacteraceae</taxon>
        <taxon>Stenotrophomonas</taxon>
        <taxon>Stenotrophomonas maltophilia group</taxon>
    </lineage>
</organism>
<dbReference type="EMBL" id="WNDS01000005">
    <property type="protein sequence ID" value="KAF1013176.1"/>
    <property type="molecule type" value="Genomic_DNA"/>
</dbReference>
<sequence>MLSRPAPWSRAVLELISLELWWLVVIAFTAGLVDAAVGGGGLVQLPGLFTVLPQHSPALLFGTNKFSSMFGTGAAAWRYARNVRFPWRPVLFAAATAFVFSFAGATAVSLPPKDAVRPLVLVLLVAMLGYTLWKKDFGALHRPREIGRRELMIALAIGSAIGFYDGFFGPGTGSFLIFLFVRFFGLDFLRASAASKVVNLATNLAAISFFIPTGNILWLFAVPMAAANIIGSVVGTRLALKGGTPFIRKLFVGLVVVLITRMAWDTFRSA</sequence>
<keyword evidence="6 8" id="KW-1133">Transmembrane helix</keyword>
<comment type="caution">
    <text evidence="9">The sequence shown here is derived from an EMBL/GenBank/DDBJ whole genome shotgun (WGS) entry which is preliminary data.</text>
</comment>
<keyword evidence="7 8" id="KW-0472">Membrane</keyword>
<comment type="subcellular location">
    <subcellularLocation>
        <location evidence="1 8">Cell membrane</location>
        <topology evidence="1 8">Multi-pass membrane protein</topology>
    </subcellularLocation>
</comment>
<dbReference type="Pfam" id="PF01925">
    <property type="entry name" value="TauE"/>
    <property type="match status" value="1"/>
</dbReference>
<keyword evidence="3" id="KW-0813">Transport</keyword>
<dbReference type="GO" id="GO:0005886">
    <property type="term" value="C:plasma membrane"/>
    <property type="evidence" value="ECO:0007669"/>
    <property type="project" value="UniProtKB-SubCell"/>
</dbReference>
<accession>A0A7V8JK90</accession>
<evidence type="ECO:0000256" key="8">
    <source>
        <dbReference type="RuleBase" id="RU363041"/>
    </source>
</evidence>
<keyword evidence="4 8" id="KW-1003">Cell membrane</keyword>
<feature type="transmembrane region" description="Helical" evidence="8">
    <location>
        <begin position="20"/>
        <end position="38"/>
    </location>
</feature>
<dbReference type="PANTHER" id="PTHR30269:SF0">
    <property type="entry name" value="MEMBRANE TRANSPORTER PROTEIN YFCA-RELATED"/>
    <property type="match status" value="1"/>
</dbReference>
<comment type="similarity">
    <text evidence="2 8">Belongs to the 4-toluene sulfonate uptake permease (TSUP) (TC 2.A.102) family.</text>
</comment>
<feature type="transmembrane region" description="Helical" evidence="8">
    <location>
        <begin position="193"/>
        <end position="211"/>
    </location>
</feature>
<feature type="transmembrane region" description="Helical" evidence="8">
    <location>
        <begin position="115"/>
        <end position="133"/>
    </location>
</feature>
<dbReference type="AlphaFoldDB" id="A0A7V8JK90"/>
<feature type="transmembrane region" description="Helical" evidence="8">
    <location>
        <begin position="58"/>
        <end position="77"/>
    </location>
</feature>
<protein>
    <recommendedName>
        <fullName evidence="8">Probable membrane transporter protein</fullName>
    </recommendedName>
</protein>